<dbReference type="EMBL" id="JAENIK010000002">
    <property type="protein sequence ID" value="MBK1814237.1"/>
    <property type="molecule type" value="Genomic_DNA"/>
</dbReference>
<accession>A0A934V5S0</accession>
<protein>
    <recommendedName>
        <fullName evidence="4">PEP-CTERM protein-sorting domain-containing protein</fullName>
    </recommendedName>
</protein>
<sequence>MKLSKISSICFVTAATGLSMMANAASVIPSFQNGLAGWTAGGDVTTGLHSGRHVAVLTTAHSTLESGADAINQSGFDPLVAGGDLEDFAGIAPGGLDRDVLEQATEGSVVKLGMTVAAGDVLKFDWNLRTHDSMGADYAFFMVNGVVVNTFSSALSVNVANGVFGNEAGFSTVSYEFTSAGPVEIVFGVVDMTDYVGTSTLMVGNVVVPEPSAALLGVLGIIPLFRRRRA</sequence>
<reference evidence="2" key="1">
    <citation type="submission" date="2021-01" db="EMBL/GenBank/DDBJ databases">
        <title>Modified the classification status of verrucomicrobia.</title>
        <authorList>
            <person name="Feng X."/>
        </authorList>
    </citation>
    <scope>NUCLEOTIDE SEQUENCE</scope>
    <source>
        <strain evidence="2">JCM 18052</strain>
    </source>
</reference>
<comment type="caution">
    <text evidence="2">The sequence shown here is derived from an EMBL/GenBank/DDBJ whole genome shotgun (WGS) entry which is preliminary data.</text>
</comment>
<evidence type="ECO:0000313" key="2">
    <source>
        <dbReference type="EMBL" id="MBK1814237.1"/>
    </source>
</evidence>
<dbReference type="AlphaFoldDB" id="A0A934V5S0"/>
<evidence type="ECO:0008006" key="4">
    <source>
        <dbReference type="Google" id="ProtNLM"/>
    </source>
</evidence>
<evidence type="ECO:0000313" key="3">
    <source>
        <dbReference type="Proteomes" id="UP000600139"/>
    </source>
</evidence>
<name>A0A934V5S0_9BACT</name>
<feature type="signal peptide" evidence="1">
    <location>
        <begin position="1"/>
        <end position="24"/>
    </location>
</feature>
<organism evidence="2 3">
    <name type="scientific">Luteolibacter yonseiensis</name>
    <dbReference type="NCBI Taxonomy" id="1144680"/>
    <lineage>
        <taxon>Bacteria</taxon>
        <taxon>Pseudomonadati</taxon>
        <taxon>Verrucomicrobiota</taxon>
        <taxon>Verrucomicrobiia</taxon>
        <taxon>Verrucomicrobiales</taxon>
        <taxon>Verrucomicrobiaceae</taxon>
        <taxon>Luteolibacter</taxon>
    </lineage>
</organism>
<keyword evidence="3" id="KW-1185">Reference proteome</keyword>
<evidence type="ECO:0000256" key="1">
    <source>
        <dbReference type="SAM" id="SignalP"/>
    </source>
</evidence>
<proteinExistence type="predicted"/>
<keyword evidence="1" id="KW-0732">Signal</keyword>
<dbReference type="RefSeq" id="WP_200349204.1">
    <property type="nucleotide sequence ID" value="NZ_BAABHZ010000005.1"/>
</dbReference>
<dbReference type="Proteomes" id="UP000600139">
    <property type="component" value="Unassembled WGS sequence"/>
</dbReference>
<gene>
    <name evidence="2" type="ORF">JIN84_01270</name>
</gene>
<feature type="chain" id="PRO_5037143830" description="PEP-CTERM protein-sorting domain-containing protein" evidence="1">
    <location>
        <begin position="25"/>
        <end position="230"/>
    </location>
</feature>